<organism evidence="2 3">
    <name type="scientific">Bosea lupini</name>
    <dbReference type="NCBI Taxonomy" id="1036779"/>
    <lineage>
        <taxon>Bacteria</taxon>
        <taxon>Pseudomonadati</taxon>
        <taxon>Pseudomonadota</taxon>
        <taxon>Alphaproteobacteria</taxon>
        <taxon>Hyphomicrobiales</taxon>
        <taxon>Boseaceae</taxon>
        <taxon>Bosea</taxon>
    </lineage>
</organism>
<dbReference type="Proteomes" id="UP000199664">
    <property type="component" value="Unassembled WGS sequence"/>
</dbReference>
<feature type="signal peptide" evidence="1">
    <location>
        <begin position="1"/>
        <end position="18"/>
    </location>
</feature>
<gene>
    <name evidence="2" type="ORF">SAMN04515666_103608</name>
</gene>
<proteinExistence type="predicted"/>
<dbReference type="AlphaFoldDB" id="A0A1H7PUY3"/>
<name>A0A1H7PUY3_9HYPH</name>
<evidence type="ECO:0000313" key="2">
    <source>
        <dbReference type="EMBL" id="SEL39204.1"/>
    </source>
</evidence>
<accession>A0A1H7PUY3</accession>
<dbReference type="EMBL" id="FOAN01000003">
    <property type="protein sequence ID" value="SEL39204.1"/>
    <property type="molecule type" value="Genomic_DNA"/>
</dbReference>
<sequence>MRFISLVIALTVFGPAVACDTNDIEIQQSSWRVDGEYTRVVGEFKNGCTEPTGAQLQLVFRRKSGEIVHVKDFWPASTNNVKAGALHAFGTMDRLAGLSFDQVDVKVIAVKRW</sequence>
<evidence type="ECO:0000256" key="1">
    <source>
        <dbReference type="SAM" id="SignalP"/>
    </source>
</evidence>
<keyword evidence="1" id="KW-0732">Signal</keyword>
<dbReference type="RefSeq" id="WP_091834167.1">
    <property type="nucleotide sequence ID" value="NZ_FOAN01000003.1"/>
</dbReference>
<reference evidence="3" key="1">
    <citation type="submission" date="2016-10" db="EMBL/GenBank/DDBJ databases">
        <authorList>
            <person name="Varghese N."/>
            <person name="Submissions S."/>
        </authorList>
    </citation>
    <scope>NUCLEOTIDE SEQUENCE [LARGE SCALE GENOMIC DNA]</scope>
    <source>
        <strain evidence="3">LMG 26383,CCUG 61248,R- 45681</strain>
    </source>
</reference>
<keyword evidence="3" id="KW-1185">Reference proteome</keyword>
<evidence type="ECO:0000313" key="3">
    <source>
        <dbReference type="Proteomes" id="UP000199664"/>
    </source>
</evidence>
<protein>
    <submittedName>
        <fullName evidence="2">Uncharacterized protein</fullName>
    </submittedName>
</protein>
<feature type="chain" id="PRO_5011737587" evidence="1">
    <location>
        <begin position="19"/>
        <end position="113"/>
    </location>
</feature>